<proteinExistence type="predicted"/>
<dbReference type="AlphaFoldDB" id="A0A914CA43"/>
<evidence type="ECO:0000313" key="1">
    <source>
        <dbReference type="Proteomes" id="UP000887540"/>
    </source>
</evidence>
<reference evidence="2" key="1">
    <citation type="submission" date="2022-11" db="UniProtKB">
        <authorList>
            <consortium name="WormBaseParasite"/>
        </authorList>
    </citation>
    <scope>IDENTIFICATION</scope>
</reference>
<name>A0A914CA43_9BILA</name>
<dbReference type="Proteomes" id="UP000887540">
    <property type="component" value="Unplaced"/>
</dbReference>
<evidence type="ECO:0000313" key="2">
    <source>
        <dbReference type="WBParaSite" id="ACRNAN_Path_70.g255.t1"/>
    </source>
</evidence>
<organism evidence="1 2">
    <name type="scientific">Acrobeloides nanus</name>
    <dbReference type="NCBI Taxonomy" id="290746"/>
    <lineage>
        <taxon>Eukaryota</taxon>
        <taxon>Metazoa</taxon>
        <taxon>Ecdysozoa</taxon>
        <taxon>Nematoda</taxon>
        <taxon>Chromadorea</taxon>
        <taxon>Rhabditida</taxon>
        <taxon>Tylenchina</taxon>
        <taxon>Cephalobomorpha</taxon>
        <taxon>Cephaloboidea</taxon>
        <taxon>Cephalobidae</taxon>
        <taxon>Acrobeloides</taxon>
    </lineage>
</organism>
<accession>A0A914CA43</accession>
<sequence length="175" mass="19939">MSEGSKTPLMVIFCEPNNATDNRVLDLLFNNAIQVAETGAEICWFRESKPLVIPKWNQKPKPHHLRRILLYYGNDNVDQLLIEFGQHKLYSLSPNLASVIVELHNKTLARDSCGALMAFGRNMGFWIKSKCQEDLSTLPVIFTMRNNPSHMMIASLYTDQIFEIDKDGNLVNLLS</sequence>
<protein>
    <submittedName>
        <fullName evidence="2">Uncharacterized protein</fullName>
    </submittedName>
</protein>
<keyword evidence="1" id="KW-1185">Reference proteome</keyword>
<dbReference type="WBParaSite" id="ACRNAN_Path_70.g255.t1">
    <property type="protein sequence ID" value="ACRNAN_Path_70.g255.t1"/>
    <property type="gene ID" value="ACRNAN_Path_70.g255"/>
</dbReference>